<dbReference type="EMBL" id="FP929038">
    <property type="protein sequence ID" value="CBK80686.1"/>
    <property type="molecule type" value="Genomic_DNA"/>
</dbReference>
<dbReference type="PATRIC" id="fig|717962.3.peg.1794"/>
<dbReference type="Proteomes" id="UP000008798">
    <property type="component" value="Chromosome"/>
</dbReference>
<protein>
    <submittedName>
        <fullName evidence="1">Uncharacterized protein</fullName>
    </submittedName>
</protein>
<proteinExistence type="predicted"/>
<name>D4J8L5_9FIRM</name>
<organism evidence="1 2">
    <name type="scientific">Coprococcus catus GD/7</name>
    <dbReference type="NCBI Taxonomy" id="717962"/>
    <lineage>
        <taxon>Bacteria</taxon>
        <taxon>Bacillati</taxon>
        <taxon>Bacillota</taxon>
        <taxon>Clostridia</taxon>
        <taxon>Lachnospirales</taxon>
        <taxon>Lachnospiraceae</taxon>
        <taxon>Coprococcus</taxon>
    </lineage>
</organism>
<reference evidence="1 2" key="2">
    <citation type="submission" date="2010-03" db="EMBL/GenBank/DDBJ databases">
        <authorList>
            <person name="Pajon A."/>
        </authorList>
    </citation>
    <scope>NUCLEOTIDE SEQUENCE [LARGE SCALE GENOMIC DNA]</scope>
    <source>
        <strain evidence="1 2">GD/7</strain>
    </source>
</reference>
<dbReference type="HOGENOM" id="CLU_2116848_0_0_9"/>
<dbReference type="STRING" id="717962.CC1_19550"/>
<dbReference type="KEGG" id="cct:CC1_19550"/>
<evidence type="ECO:0000313" key="1">
    <source>
        <dbReference type="EMBL" id="CBK80686.1"/>
    </source>
</evidence>
<dbReference type="RefSeq" id="WP_015514254.1">
    <property type="nucleotide sequence ID" value="NC_021009.1"/>
</dbReference>
<reference evidence="1 2" key="1">
    <citation type="submission" date="2010-03" db="EMBL/GenBank/DDBJ databases">
        <title>The genome sequence of Coprococcus catus GD/7.</title>
        <authorList>
            <consortium name="metaHIT consortium -- http://www.metahit.eu/"/>
            <person name="Pajon A."/>
            <person name="Turner K."/>
            <person name="Parkhill J."/>
            <person name="Duncan S."/>
            <person name="Flint H."/>
        </authorList>
    </citation>
    <scope>NUCLEOTIDE SEQUENCE [LARGE SCALE GENOMIC DNA]</scope>
    <source>
        <strain evidence="1 2">GD/7</strain>
    </source>
</reference>
<dbReference type="AlphaFoldDB" id="D4J8L5"/>
<accession>D4J8L5</accession>
<gene>
    <name evidence="1" type="ORF">CC1_19550</name>
</gene>
<sequence length="114" mass="13360">MSLLMRKPIEMTANSILVPWESWWFLEEKSFQERCGKSHSEYSKKKLRSNFNQFADSDGFKQLKDYDLGGAVGEPKNSWEEHRWTSWSCKDMKEMLDEVGLPWKDGGSVNYISV</sequence>
<evidence type="ECO:0000313" key="2">
    <source>
        <dbReference type="Proteomes" id="UP000008798"/>
    </source>
</evidence>